<dbReference type="EMBL" id="LCLA01000053">
    <property type="protein sequence ID" value="KKU08956.1"/>
    <property type="molecule type" value="Genomic_DNA"/>
</dbReference>
<evidence type="ECO:0000313" key="1">
    <source>
        <dbReference type="EMBL" id="KKU08956.1"/>
    </source>
</evidence>
<evidence type="ECO:0000313" key="2">
    <source>
        <dbReference type="Proteomes" id="UP000034329"/>
    </source>
</evidence>
<organism evidence="1 2">
    <name type="scientific">Candidatus Woesebacteria bacterium GW2011_GWB1_45_5</name>
    <dbReference type="NCBI Taxonomy" id="1618581"/>
    <lineage>
        <taxon>Bacteria</taxon>
        <taxon>Candidatus Woeseibacteriota</taxon>
    </lineage>
</organism>
<comment type="caution">
    <text evidence="1">The sequence shown here is derived from an EMBL/GenBank/DDBJ whole genome shotgun (WGS) entry which is preliminary data.</text>
</comment>
<gene>
    <name evidence="1" type="ORF">UX13_C0053G0008</name>
</gene>
<accession>A0A0G1MKR3</accession>
<sequence>MLELMRSEFQTIDHVDIEAEQKLRAFEITSRNGLKLIALVVSDNSLFIPLSIDRSIDTDLNDNRLLASEANMSALPVSYFDPEYVQKVCNGMGLPFNGCTQGIYSDGQVMGRLGGIHIYCSGCELEPAGLLVKLRDVGIDLKFEEIEL</sequence>
<reference evidence="1 2" key="1">
    <citation type="journal article" date="2015" name="Nature">
        <title>rRNA introns, odd ribosomes, and small enigmatic genomes across a large radiation of phyla.</title>
        <authorList>
            <person name="Brown C.T."/>
            <person name="Hug L.A."/>
            <person name="Thomas B.C."/>
            <person name="Sharon I."/>
            <person name="Castelle C.J."/>
            <person name="Singh A."/>
            <person name="Wilkins M.J."/>
            <person name="Williams K.H."/>
            <person name="Banfield J.F."/>
        </authorList>
    </citation>
    <scope>NUCLEOTIDE SEQUENCE [LARGE SCALE GENOMIC DNA]</scope>
</reference>
<name>A0A0G1MKR3_9BACT</name>
<dbReference type="AlphaFoldDB" id="A0A0G1MKR3"/>
<proteinExistence type="predicted"/>
<protein>
    <submittedName>
        <fullName evidence="1">Uncharacterized protein</fullName>
    </submittedName>
</protein>
<dbReference type="Proteomes" id="UP000034329">
    <property type="component" value="Unassembled WGS sequence"/>
</dbReference>